<evidence type="ECO:0000313" key="4">
    <source>
        <dbReference type="WBParaSite" id="maker-uti_cns_0002462-snap-gene-0.3-mRNA-1"/>
    </source>
</evidence>
<reference evidence="4" key="1">
    <citation type="submission" date="2016-11" db="UniProtKB">
        <authorList>
            <consortium name="WormBaseParasite"/>
        </authorList>
    </citation>
    <scope>IDENTIFICATION</scope>
</reference>
<evidence type="ECO:0000256" key="1">
    <source>
        <dbReference type="SAM" id="MobiDB-lite"/>
    </source>
</evidence>
<evidence type="ECO:0000313" key="3">
    <source>
        <dbReference type="Proteomes" id="UP000095280"/>
    </source>
</evidence>
<feature type="chain" id="PRO_5009319530" evidence="2">
    <location>
        <begin position="21"/>
        <end position="211"/>
    </location>
</feature>
<feature type="signal peptide" evidence="2">
    <location>
        <begin position="1"/>
        <end position="20"/>
    </location>
</feature>
<proteinExistence type="predicted"/>
<keyword evidence="3" id="KW-1185">Reference proteome</keyword>
<evidence type="ECO:0000256" key="2">
    <source>
        <dbReference type="SAM" id="SignalP"/>
    </source>
</evidence>
<protein>
    <submittedName>
        <fullName evidence="4">DUF4430 domain-containing protein</fullName>
    </submittedName>
</protein>
<dbReference type="WBParaSite" id="maker-uti_cns_0002462-snap-gene-0.3-mRNA-1">
    <property type="protein sequence ID" value="maker-uti_cns_0002462-snap-gene-0.3-mRNA-1"/>
    <property type="gene ID" value="maker-uti_cns_0002462-snap-gene-0.3"/>
</dbReference>
<feature type="region of interest" description="Disordered" evidence="1">
    <location>
        <begin position="145"/>
        <end position="211"/>
    </location>
</feature>
<dbReference type="Proteomes" id="UP000095280">
    <property type="component" value="Unplaced"/>
</dbReference>
<keyword evidence="2" id="KW-0732">Signal</keyword>
<dbReference type="AlphaFoldDB" id="A0A1I8GMN8"/>
<accession>A0A1I8GMN8</accession>
<sequence length="211" mass="23167">MRFSLPNLALSALAVGLAMAVLMPAPAAAFSFRLFRRSANFSTNATVAVKNATNVTYGGYARTVQFLVRKVDDSTPYYRSMAFQVPEELNYMMGDNLYRDFASALGRHCNATNITRIVRNNLQLLQTDDDVWRIQDGDRIEIWTNSSGPATRAETASAFAKAPRRKGCPPMGPPGRPGRPGRPGDRMEEMPIGEEPIRGARLGRNGRLSGA</sequence>
<organism evidence="3 4">
    <name type="scientific">Macrostomum lignano</name>
    <dbReference type="NCBI Taxonomy" id="282301"/>
    <lineage>
        <taxon>Eukaryota</taxon>
        <taxon>Metazoa</taxon>
        <taxon>Spiralia</taxon>
        <taxon>Lophotrochozoa</taxon>
        <taxon>Platyhelminthes</taxon>
        <taxon>Rhabditophora</taxon>
        <taxon>Macrostomorpha</taxon>
        <taxon>Macrostomida</taxon>
        <taxon>Macrostomidae</taxon>
        <taxon>Macrostomum</taxon>
    </lineage>
</organism>
<name>A0A1I8GMN8_9PLAT</name>